<dbReference type="InParanoid" id="T0RZT1"/>
<dbReference type="eggNOG" id="ENOG502S5UR">
    <property type="taxonomic scope" value="Eukaryota"/>
</dbReference>
<feature type="coiled-coil region" evidence="1">
    <location>
        <begin position="422"/>
        <end position="449"/>
    </location>
</feature>
<evidence type="ECO:0000313" key="2">
    <source>
        <dbReference type="EMBL" id="EQC35942.1"/>
    </source>
</evidence>
<sequence>MAYEGDDDCDVHMPPKDFDLCDHEDPTVEETAVLGLSEYRPAEAPRGDAAEHAKTKMEELYLYIQTIEREKEALGHDVAEWKERELKQRAGNVALTKRIEELERALVDTRQQKDVLCQRVFDAQPAMRELDAGHIHVLQSQLEALQTSLDDAERARQSAVFKISELSMGGSPEKSTQDEWMKQFKHDHELLLQRAKLNMAQLQERHVIEMDVALRKLRLEHACAIEKLKLSHEMTLAEWRHDEAQRGKEIESAMEADRHSTRLEIKHHLQHAQIHHQVAIGTRGLLVDAPSPDDELVVRLALDGLRARRLDAVKKLCLIRHAFWRHHLLRRWYTWQHVAGTATYVRTAARRTLSRCVQRRSEEAARAAFQTWRFAASSASQQGLHTAVMQQVLSGERILRWVVARWRRRVLVAFWTWKSHSLARASDDSSALKSEITKLHDELAKTKAETWRCKRQLLQQFKQSAM</sequence>
<dbReference type="EMBL" id="JH767149">
    <property type="protein sequence ID" value="EQC35942.1"/>
    <property type="molecule type" value="Genomic_DNA"/>
</dbReference>
<gene>
    <name evidence="2" type="ORF">SDRG_06687</name>
</gene>
<reference evidence="2 3" key="1">
    <citation type="submission" date="2012-04" db="EMBL/GenBank/DDBJ databases">
        <title>The Genome Sequence of Saprolegnia declina VS20.</title>
        <authorList>
            <consortium name="The Broad Institute Genome Sequencing Platform"/>
            <person name="Russ C."/>
            <person name="Nusbaum C."/>
            <person name="Tyler B."/>
            <person name="van West P."/>
            <person name="Dieguez-Uribeondo J."/>
            <person name="de Bruijn I."/>
            <person name="Tripathy S."/>
            <person name="Jiang R."/>
            <person name="Young S.K."/>
            <person name="Zeng Q."/>
            <person name="Gargeya S."/>
            <person name="Fitzgerald M."/>
            <person name="Haas B."/>
            <person name="Abouelleil A."/>
            <person name="Alvarado L."/>
            <person name="Arachchi H.M."/>
            <person name="Berlin A."/>
            <person name="Chapman S.B."/>
            <person name="Goldberg J."/>
            <person name="Griggs A."/>
            <person name="Gujja S."/>
            <person name="Hansen M."/>
            <person name="Howarth C."/>
            <person name="Imamovic A."/>
            <person name="Larimer J."/>
            <person name="McCowen C."/>
            <person name="Montmayeur A."/>
            <person name="Murphy C."/>
            <person name="Neiman D."/>
            <person name="Pearson M."/>
            <person name="Priest M."/>
            <person name="Roberts A."/>
            <person name="Saif S."/>
            <person name="Shea T."/>
            <person name="Sisk P."/>
            <person name="Sykes S."/>
            <person name="Wortman J."/>
            <person name="Nusbaum C."/>
            <person name="Birren B."/>
        </authorList>
    </citation>
    <scope>NUCLEOTIDE SEQUENCE [LARGE SCALE GENOMIC DNA]</scope>
    <source>
        <strain evidence="2 3">VS20</strain>
    </source>
</reference>
<dbReference type="VEuPathDB" id="FungiDB:SDRG_06687"/>
<protein>
    <submittedName>
        <fullName evidence="2">Uncharacterized protein</fullName>
    </submittedName>
</protein>
<name>T0RZT1_SAPDV</name>
<dbReference type="GeneID" id="19947414"/>
<dbReference type="RefSeq" id="XP_008610704.1">
    <property type="nucleotide sequence ID" value="XM_008612482.1"/>
</dbReference>
<dbReference type="Proteomes" id="UP000030762">
    <property type="component" value="Unassembled WGS sequence"/>
</dbReference>
<evidence type="ECO:0000256" key="1">
    <source>
        <dbReference type="SAM" id="Coils"/>
    </source>
</evidence>
<evidence type="ECO:0000313" key="3">
    <source>
        <dbReference type="Proteomes" id="UP000030762"/>
    </source>
</evidence>
<feature type="coiled-coil region" evidence="1">
    <location>
        <begin position="64"/>
        <end position="155"/>
    </location>
</feature>
<dbReference type="OMA" id="QALSCWN"/>
<organism evidence="2 3">
    <name type="scientific">Saprolegnia diclina (strain VS20)</name>
    <dbReference type="NCBI Taxonomy" id="1156394"/>
    <lineage>
        <taxon>Eukaryota</taxon>
        <taxon>Sar</taxon>
        <taxon>Stramenopiles</taxon>
        <taxon>Oomycota</taxon>
        <taxon>Saprolegniomycetes</taxon>
        <taxon>Saprolegniales</taxon>
        <taxon>Saprolegniaceae</taxon>
        <taxon>Saprolegnia</taxon>
    </lineage>
</organism>
<accession>T0RZT1</accession>
<dbReference type="OrthoDB" id="62356at2759"/>
<keyword evidence="1" id="KW-0175">Coiled coil</keyword>
<proteinExistence type="predicted"/>
<keyword evidence="3" id="KW-1185">Reference proteome</keyword>
<dbReference type="AlphaFoldDB" id="T0RZT1"/>